<reference evidence="14" key="2">
    <citation type="journal article" date="2021" name="PeerJ">
        <title>Extensive microbial diversity within the chicken gut microbiome revealed by metagenomics and culture.</title>
        <authorList>
            <person name="Gilroy R."/>
            <person name="Ravi A."/>
            <person name="Getino M."/>
            <person name="Pursley I."/>
            <person name="Horton D.L."/>
            <person name="Alikhan N.F."/>
            <person name="Baker D."/>
            <person name="Gharbi K."/>
            <person name="Hall N."/>
            <person name="Watson M."/>
            <person name="Adriaenssens E.M."/>
            <person name="Foster-Nyarko E."/>
            <person name="Jarju S."/>
            <person name="Secka A."/>
            <person name="Antonio M."/>
            <person name="Oren A."/>
            <person name="Chaudhuri R.R."/>
            <person name="La Ragione R."/>
            <person name="Hildebrand F."/>
            <person name="Pallen M.J."/>
        </authorList>
    </citation>
    <scope>NUCLEOTIDE SEQUENCE</scope>
    <source>
        <strain evidence="14">CHK123-3438</strain>
    </source>
</reference>
<feature type="domain" description="Fe-containing alcohol dehydrogenase-like C-terminal" evidence="13">
    <location>
        <begin position="656"/>
        <end position="868"/>
    </location>
</feature>
<dbReference type="InterPro" id="IPR012079">
    <property type="entry name" value="Bifunc_Ald-ADH"/>
</dbReference>
<organism evidence="14 15">
    <name type="scientific">Candidatus Caccovicinus merdipullorum</name>
    <dbReference type="NCBI Taxonomy" id="2840724"/>
    <lineage>
        <taxon>Bacteria</taxon>
        <taxon>Bacillati</taxon>
        <taxon>Bacillota</taxon>
        <taxon>Clostridia</taxon>
        <taxon>Eubacteriales</taxon>
        <taxon>Candidatus Caccovicinus</taxon>
    </lineage>
</organism>
<dbReference type="Pfam" id="PF00465">
    <property type="entry name" value="Fe-ADH"/>
    <property type="match status" value="1"/>
</dbReference>
<keyword evidence="2 10" id="KW-0560">Oxidoreductase</keyword>
<evidence type="ECO:0000256" key="6">
    <source>
        <dbReference type="ARBA" id="ARBA00035641"/>
    </source>
</evidence>
<evidence type="ECO:0000256" key="4">
    <source>
        <dbReference type="ARBA" id="ARBA00023027"/>
    </source>
</evidence>
<dbReference type="InterPro" id="IPR016161">
    <property type="entry name" value="Ald_DH/histidinol_DH"/>
</dbReference>
<sequence>MATKTNAPEPTIIDNVEALQARMKEMRKAQEIFATYTQEQVDKIFFAAAMAANKARIPLAKMAVEETGMGVVEDKVIKNHYAAEYIYNAYKNTKTCGVIEEDTAYGIKKIAEPIGLIAAVIPTTNPTSTAIFKTLICLKTRNAIIISPHPRAKASTIAAAKVVYDAAVAAGAPENIISWIDVPSLELTNEVMRESDTILATGGPGMVKAAYSSGKPALGVGAGNTPVIIDDTADIKLAVNSIIHSKTFDNGMICASEQSVTVVGDIYDAVKKEFEYRGCYFLKGDELDKVRHTILINGALNAKIVGQSAYKIAQLSGVNVPEKTKILIGEVESVDISEEFAHEKLSPVLAMYRAKDFDEAIAKAERLVADGGYGHTSSLYIHPAQKEKIMKHAEAMKTCRIVINTPSSHGGIGDLYNFKMAPSLTLGCGSWGGNSVSENVGVKHLLNIKTVAERRENMLWFRAPEKVYFKKGCMPVALDELGTVMGKKKCFIVTDSFLYKNGYVKPIEEKLDQMGIQHTCFYEVAPDPNLSSATAGAKAMTAFEPDCIIALGGGSAMDAGKIMWVMYEHPEVDFLDMAMRFMDIRKRVYTFPKMGEKAYFVAIPTSSGTGSEVTPFAVITDDRTGTKYPLADYELLPKMAIIDADNMMTQPKGLTSASGVDALTHALEAYASIMATDYTDGLALKAMKSIFEYLPSAYENGANDPIAREKMADASCMAGMAFANAFLGVCHSMAHKLGAYHHLPHGVANALLISHVLRFNAEEVPPKMGTFSQYQYPHTLARYAECAHFCGVCGKDDKETLELFIQKIEDLKARVGIKKTIKEYGIDEKYFLETLDQMVEDAFDDQCTGANPRYPLMSEIKEMYLKAYYGN</sequence>
<keyword evidence="4" id="KW-0520">NAD</keyword>
<feature type="domain" description="Alcohol dehydrogenase iron-type/glycerol dehydrogenase GldA" evidence="12">
    <location>
        <begin position="464"/>
        <end position="643"/>
    </location>
</feature>
<dbReference type="Pfam" id="PF00171">
    <property type="entry name" value="Aldedh"/>
    <property type="match status" value="1"/>
</dbReference>
<dbReference type="PANTHER" id="PTHR11496">
    <property type="entry name" value="ALCOHOL DEHYDROGENASE"/>
    <property type="match status" value="1"/>
</dbReference>
<keyword evidence="5" id="KW-0511">Multifunctional enzyme</keyword>
<evidence type="ECO:0000313" key="14">
    <source>
        <dbReference type="EMBL" id="HIT41421.1"/>
    </source>
</evidence>
<keyword evidence="3" id="KW-0408">Iron</keyword>
<dbReference type="Gene3D" id="1.20.1090.10">
    <property type="entry name" value="Dehydroquinate synthase-like - alpha domain"/>
    <property type="match status" value="1"/>
</dbReference>
<dbReference type="InterPro" id="IPR018211">
    <property type="entry name" value="ADH_Fe_CS"/>
</dbReference>
<dbReference type="InterPro" id="IPR001670">
    <property type="entry name" value="ADH_Fe/GldA"/>
</dbReference>
<comment type="similarity">
    <text evidence="6 10">In the N-terminal section; belongs to the aldehyde dehydrogenase family.</text>
</comment>
<comment type="cofactor">
    <cofactor evidence="1">
        <name>Fe(2+)</name>
        <dbReference type="ChEBI" id="CHEBI:29033"/>
    </cofactor>
</comment>
<evidence type="ECO:0000256" key="10">
    <source>
        <dbReference type="PIRNR" id="PIRNR000111"/>
    </source>
</evidence>
<dbReference type="SUPFAM" id="SSF56796">
    <property type="entry name" value="Dehydroquinate synthase-like"/>
    <property type="match status" value="1"/>
</dbReference>
<dbReference type="CDD" id="cd07122">
    <property type="entry name" value="ALDH_F20_ACDH"/>
    <property type="match status" value="1"/>
</dbReference>
<proteinExistence type="inferred from homology"/>
<dbReference type="FunFam" id="3.40.309.10:FF:000007">
    <property type="entry name" value="Aldehyde-alcohol dehydrogenase"/>
    <property type="match status" value="1"/>
</dbReference>
<dbReference type="GO" id="GO:0008774">
    <property type="term" value="F:acetaldehyde dehydrogenase (acetylating) activity"/>
    <property type="evidence" value="ECO:0007669"/>
    <property type="project" value="UniProtKB-UniRule"/>
</dbReference>
<dbReference type="PROSITE" id="PS00060">
    <property type="entry name" value="ADH_IRON_2"/>
    <property type="match status" value="1"/>
</dbReference>
<name>A0A9D1GIH2_9FIRM</name>
<dbReference type="InterPro" id="IPR016163">
    <property type="entry name" value="Ald_DH_C"/>
</dbReference>
<dbReference type="Proteomes" id="UP000886860">
    <property type="component" value="Unassembled WGS sequence"/>
</dbReference>
<evidence type="ECO:0000256" key="3">
    <source>
        <dbReference type="ARBA" id="ARBA00023004"/>
    </source>
</evidence>
<dbReference type="FunFam" id="1.20.1090.10:FF:000001">
    <property type="entry name" value="Aldehyde-alcohol dehydrogenase"/>
    <property type="match status" value="1"/>
</dbReference>
<evidence type="ECO:0000256" key="5">
    <source>
        <dbReference type="ARBA" id="ARBA00023268"/>
    </source>
</evidence>
<dbReference type="InterPro" id="IPR016162">
    <property type="entry name" value="Ald_DH_N"/>
</dbReference>
<dbReference type="CDD" id="cd08178">
    <property type="entry name" value="AAD_C"/>
    <property type="match status" value="1"/>
</dbReference>
<dbReference type="PANTHER" id="PTHR11496:SF83">
    <property type="entry name" value="HYDROXYACID-OXOACID TRANSHYDROGENASE, MITOCHONDRIAL"/>
    <property type="match status" value="1"/>
</dbReference>
<dbReference type="FunFam" id="3.40.50.1970:FF:000002">
    <property type="entry name" value="Aldehyde-alcohol dehydrogenase"/>
    <property type="match status" value="1"/>
</dbReference>
<dbReference type="AlphaFoldDB" id="A0A9D1GIH2"/>
<dbReference type="NCBIfam" id="NF010378">
    <property type="entry name" value="PRK13805.1"/>
    <property type="match status" value="1"/>
</dbReference>
<dbReference type="Gene3D" id="3.40.309.10">
    <property type="entry name" value="Aldehyde Dehydrogenase, Chain A, domain 2"/>
    <property type="match status" value="1"/>
</dbReference>
<dbReference type="EMBL" id="DVKS01000079">
    <property type="protein sequence ID" value="HIT41421.1"/>
    <property type="molecule type" value="Genomic_DNA"/>
</dbReference>
<dbReference type="InterPro" id="IPR056798">
    <property type="entry name" value="ADH_Fe_C"/>
</dbReference>
<evidence type="ECO:0000256" key="7">
    <source>
        <dbReference type="ARBA" id="ARBA00035645"/>
    </source>
</evidence>
<dbReference type="GO" id="GO:0046872">
    <property type="term" value="F:metal ion binding"/>
    <property type="evidence" value="ECO:0007669"/>
    <property type="project" value="InterPro"/>
</dbReference>
<dbReference type="GO" id="GO:0015976">
    <property type="term" value="P:carbon utilization"/>
    <property type="evidence" value="ECO:0007669"/>
    <property type="project" value="InterPro"/>
</dbReference>
<evidence type="ECO:0000259" key="11">
    <source>
        <dbReference type="Pfam" id="PF00171"/>
    </source>
</evidence>
<dbReference type="InterPro" id="IPR039697">
    <property type="entry name" value="Alcohol_dehydrogenase_Fe"/>
</dbReference>
<evidence type="ECO:0000256" key="1">
    <source>
        <dbReference type="ARBA" id="ARBA00001954"/>
    </source>
</evidence>
<comment type="similarity">
    <text evidence="7 10">In the C-terminal section; belongs to the iron-containing alcohol dehydrogenase family.</text>
</comment>
<dbReference type="PIRSF" id="PIRSF000111">
    <property type="entry name" value="ALDH_ADH"/>
    <property type="match status" value="1"/>
</dbReference>
<dbReference type="Gene3D" id="3.40.50.1970">
    <property type="match status" value="1"/>
</dbReference>
<protein>
    <recommendedName>
        <fullName evidence="9 10">Aldehyde-alcohol dehydrogenase</fullName>
    </recommendedName>
</protein>
<evidence type="ECO:0000256" key="9">
    <source>
        <dbReference type="ARBA" id="ARBA00074764"/>
    </source>
</evidence>
<accession>A0A9D1GIH2</accession>
<comment type="catalytic activity">
    <reaction evidence="8">
        <text>an aldehyde + NAD(+) + H2O = a carboxylate + NADH + 2 H(+)</text>
        <dbReference type="Rhea" id="RHEA:16185"/>
        <dbReference type="ChEBI" id="CHEBI:15377"/>
        <dbReference type="ChEBI" id="CHEBI:15378"/>
        <dbReference type="ChEBI" id="CHEBI:17478"/>
        <dbReference type="ChEBI" id="CHEBI:29067"/>
        <dbReference type="ChEBI" id="CHEBI:57540"/>
        <dbReference type="ChEBI" id="CHEBI:57945"/>
        <dbReference type="EC" id="1.2.1.3"/>
    </reaction>
</comment>
<dbReference type="GO" id="GO:0004029">
    <property type="term" value="F:aldehyde dehydrogenase (NAD+) activity"/>
    <property type="evidence" value="ECO:0007669"/>
    <property type="project" value="UniProtKB-EC"/>
</dbReference>
<dbReference type="SUPFAM" id="SSF53720">
    <property type="entry name" value="ALDH-like"/>
    <property type="match status" value="1"/>
</dbReference>
<evidence type="ECO:0000313" key="15">
    <source>
        <dbReference type="Proteomes" id="UP000886860"/>
    </source>
</evidence>
<evidence type="ECO:0000256" key="2">
    <source>
        <dbReference type="ARBA" id="ARBA00023002"/>
    </source>
</evidence>
<dbReference type="InterPro" id="IPR034789">
    <property type="entry name" value="AAD_C"/>
</dbReference>
<reference evidence="14" key="1">
    <citation type="submission" date="2020-10" db="EMBL/GenBank/DDBJ databases">
        <authorList>
            <person name="Gilroy R."/>
        </authorList>
    </citation>
    <scope>NUCLEOTIDE SEQUENCE</scope>
    <source>
        <strain evidence="14">CHK123-3438</strain>
    </source>
</reference>
<dbReference type="Pfam" id="PF25137">
    <property type="entry name" value="ADH_Fe_C"/>
    <property type="match status" value="1"/>
</dbReference>
<gene>
    <name evidence="14" type="primary">adhE</name>
    <name evidence="14" type="synonym">adhC</name>
    <name evidence="14" type="ORF">IAB60_04835</name>
</gene>
<evidence type="ECO:0000259" key="13">
    <source>
        <dbReference type="Pfam" id="PF25137"/>
    </source>
</evidence>
<evidence type="ECO:0000259" key="12">
    <source>
        <dbReference type="Pfam" id="PF00465"/>
    </source>
</evidence>
<dbReference type="InterPro" id="IPR015590">
    <property type="entry name" value="Aldehyde_DH_dom"/>
</dbReference>
<dbReference type="Gene3D" id="3.40.605.10">
    <property type="entry name" value="Aldehyde Dehydrogenase, Chain A, domain 1"/>
    <property type="match status" value="1"/>
</dbReference>
<dbReference type="GO" id="GO:0006066">
    <property type="term" value="P:alcohol metabolic process"/>
    <property type="evidence" value="ECO:0007669"/>
    <property type="project" value="InterPro"/>
</dbReference>
<feature type="domain" description="Aldehyde dehydrogenase" evidence="11">
    <location>
        <begin position="17"/>
        <end position="407"/>
    </location>
</feature>
<dbReference type="GO" id="GO:0004022">
    <property type="term" value="F:alcohol dehydrogenase (NAD+) activity"/>
    <property type="evidence" value="ECO:0007669"/>
    <property type="project" value="UniProtKB-UniRule"/>
</dbReference>
<evidence type="ECO:0000256" key="8">
    <source>
        <dbReference type="ARBA" id="ARBA00049194"/>
    </source>
</evidence>
<comment type="caution">
    <text evidence="14">The sequence shown here is derived from an EMBL/GenBank/DDBJ whole genome shotgun (WGS) entry which is preliminary data.</text>
</comment>